<accession>A0A1F6D1F0</accession>
<gene>
    <name evidence="1" type="ORF">A3F84_13175</name>
</gene>
<dbReference type="SUPFAM" id="SSF49899">
    <property type="entry name" value="Concanavalin A-like lectins/glucanases"/>
    <property type="match status" value="1"/>
</dbReference>
<reference evidence="1 2" key="1">
    <citation type="journal article" date="2016" name="Nat. Commun.">
        <title>Thousands of microbial genomes shed light on interconnected biogeochemical processes in an aquifer system.</title>
        <authorList>
            <person name="Anantharaman K."/>
            <person name="Brown C.T."/>
            <person name="Hug L.A."/>
            <person name="Sharon I."/>
            <person name="Castelle C.J."/>
            <person name="Probst A.J."/>
            <person name="Thomas B.C."/>
            <person name="Singh A."/>
            <person name="Wilkins M.J."/>
            <person name="Karaoz U."/>
            <person name="Brodie E.L."/>
            <person name="Williams K.H."/>
            <person name="Hubbard S.S."/>
            <person name="Banfield J.F."/>
        </authorList>
    </citation>
    <scope>NUCLEOTIDE SEQUENCE [LARGE SCALE GENOMIC DNA]</scope>
    <source>
        <strain evidence="2">RIFCSPLOWO2_12_FULL_64_10</strain>
    </source>
</reference>
<dbReference type="Proteomes" id="UP000178606">
    <property type="component" value="Unassembled WGS sequence"/>
</dbReference>
<proteinExistence type="predicted"/>
<evidence type="ECO:0000313" key="2">
    <source>
        <dbReference type="Proteomes" id="UP000178606"/>
    </source>
</evidence>
<sequence>MRDQNTVFHFGGQGISPNFQAGSTFGLDMDAYPNMQFYSWGNDILFDAGVPQERWVHIVITYDGRTVRIYTQGQQRAAQPMALNTALTNLEIGGFGRFIQKARRSYRRAFFFFLTLPESGVILPGERVAR</sequence>
<name>A0A1F6D1F0_HANXR</name>
<dbReference type="EMBL" id="MFKF01000093">
    <property type="protein sequence ID" value="OGG54872.1"/>
    <property type="molecule type" value="Genomic_DNA"/>
</dbReference>
<dbReference type="InterPro" id="IPR013320">
    <property type="entry name" value="ConA-like_dom_sf"/>
</dbReference>
<dbReference type="AlphaFoldDB" id="A0A1F6D1F0"/>
<evidence type="ECO:0008006" key="3">
    <source>
        <dbReference type="Google" id="ProtNLM"/>
    </source>
</evidence>
<dbReference type="Pfam" id="PF13385">
    <property type="entry name" value="Laminin_G_3"/>
    <property type="match status" value="1"/>
</dbReference>
<organism evidence="1 2">
    <name type="scientific">Handelsmanbacteria sp. (strain RIFCSPLOWO2_12_FULL_64_10)</name>
    <dbReference type="NCBI Taxonomy" id="1817868"/>
    <lineage>
        <taxon>Bacteria</taxon>
        <taxon>Candidatus Handelsmaniibacteriota</taxon>
    </lineage>
</organism>
<comment type="caution">
    <text evidence="1">The sequence shown here is derived from an EMBL/GenBank/DDBJ whole genome shotgun (WGS) entry which is preliminary data.</text>
</comment>
<protein>
    <recommendedName>
        <fullName evidence="3">LamG-like jellyroll fold domain-containing protein</fullName>
    </recommendedName>
</protein>
<dbReference type="Gene3D" id="2.60.120.200">
    <property type="match status" value="1"/>
</dbReference>
<evidence type="ECO:0000313" key="1">
    <source>
        <dbReference type="EMBL" id="OGG54872.1"/>
    </source>
</evidence>